<name>A0A1E8GPU9_9LACT</name>
<evidence type="ECO:0000313" key="3">
    <source>
        <dbReference type="Proteomes" id="UP000178622"/>
    </source>
</evidence>
<dbReference type="AlphaFoldDB" id="A0A1E8GPU9"/>
<dbReference type="STRING" id="1859473.BG261_09000"/>
<feature type="transmembrane region" description="Helical" evidence="1">
    <location>
        <begin position="184"/>
        <end position="202"/>
    </location>
</feature>
<keyword evidence="1" id="KW-0472">Membrane</keyword>
<dbReference type="EMBL" id="MKIR01000002">
    <property type="protein sequence ID" value="OFI50247.1"/>
    <property type="molecule type" value="Genomic_DNA"/>
</dbReference>
<sequence>MGKKKNSNIEKTAQQLNDEYLTSFANTRGSVGMLRAAWAGMFFAIMDCIIVWSTLKEFSINPWANIWMYLTFADFIFMIVCVTVSYFPNILYKYQKFSSVMYAVFTVLLLISMEVAVYALIIGSSFMYTGIVAKVFPICIPIIYILSLIYNYFWLKNQLKEGFSENRILGNYLAKSSIYSSKSLSIIGGISLASIALGSFITGDFEKILMLSIGILFAVAFSRLTIETSYIAYLRLQDKKYWEDYDFDYKEHISPEEKKSGKIHWIKIIYLSLSLIIFIILSDYINNVSKQLNLLIILTMLAILISWLVMFVIWVIKSIKNKLNNK</sequence>
<gene>
    <name evidence="2" type="ORF">BG261_09000</name>
</gene>
<evidence type="ECO:0000256" key="1">
    <source>
        <dbReference type="SAM" id="Phobius"/>
    </source>
</evidence>
<feature type="transmembrane region" description="Helical" evidence="1">
    <location>
        <begin position="67"/>
        <end position="88"/>
    </location>
</feature>
<reference evidence="3" key="1">
    <citation type="submission" date="2016-09" db="EMBL/GenBank/DDBJ databases">
        <title>Draft genome sequence of a novel species of the family Streptococcaceae isolated from flowers.</title>
        <authorList>
            <person name="Chuah L.-O."/>
            <person name="Yap K.-P."/>
            <person name="Thong K.L."/>
            <person name="Liong M.T."/>
            <person name="Ahmad R."/>
            <person name="Rusul G."/>
        </authorList>
    </citation>
    <scope>NUCLEOTIDE SEQUENCE [LARGE SCALE GENOMIC DNA]</scope>
    <source>
        <strain evidence="3">DF1</strain>
    </source>
</reference>
<keyword evidence="3" id="KW-1185">Reference proteome</keyword>
<proteinExistence type="predicted"/>
<comment type="caution">
    <text evidence="2">The sequence shown here is derived from an EMBL/GenBank/DDBJ whole genome shotgun (WGS) entry which is preliminary data.</text>
</comment>
<feature type="transmembrane region" description="Helical" evidence="1">
    <location>
        <begin position="36"/>
        <end position="55"/>
    </location>
</feature>
<feature type="transmembrane region" description="Helical" evidence="1">
    <location>
        <begin position="292"/>
        <end position="316"/>
    </location>
</feature>
<protein>
    <submittedName>
        <fullName evidence="2">Uncharacterized protein</fullName>
    </submittedName>
</protein>
<keyword evidence="1" id="KW-1133">Transmembrane helix</keyword>
<feature type="transmembrane region" description="Helical" evidence="1">
    <location>
        <begin position="268"/>
        <end position="286"/>
    </location>
</feature>
<organism evidence="2 3">
    <name type="scientific">Floricoccus tropicus</name>
    <dbReference type="NCBI Taxonomy" id="1859473"/>
    <lineage>
        <taxon>Bacteria</taxon>
        <taxon>Bacillati</taxon>
        <taxon>Bacillota</taxon>
        <taxon>Bacilli</taxon>
        <taxon>Lactobacillales</taxon>
        <taxon>Streptococcaceae</taxon>
        <taxon>Floricoccus</taxon>
    </lineage>
</organism>
<feature type="transmembrane region" description="Helical" evidence="1">
    <location>
        <begin position="208"/>
        <end position="226"/>
    </location>
</feature>
<feature type="transmembrane region" description="Helical" evidence="1">
    <location>
        <begin position="100"/>
        <end position="123"/>
    </location>
</feature>
<keyword evidence="1" id="KW-0812">Transmembrane</keyword>
<evidence type="ECO:0000313" key="2">
    <source>
        <dbReference type="EMBL" id="OFI50247.1"/>
    </source>
</evidence>
<dbReference type="RefSeq" id="WP_070791467.1">
    <property type="nucleotide sequence ID" value="NZ_MKIR01000002.1"/>
</dbReference>
<dbReference type="Proteomes" id="UP000178622">
    <property type="component" value="Unassembled WGS sequence"/>
</dbReference>
<accession>A0A1E8GPU9</accession>
<dbReference type="OrthoDB" id="2194676at2"/>
<feature type="transmembrane region" description="Helical" evidence="1">
    <location>
        <begin position="135"/>
        <end position="155"/>
    </location>
</feature>